<organism evidence="6 7">
    <name type="scientific">Anabaena catenula FACHB-362</name>
    <dbReference type="NCBI Taxonomy" id="2692877"/>
    <lineage>
        <taxon>Bacteria</taxon>
        <taxon>Bacillati</taxon>
        <taxon>Cyanobacteriota</taxon>
        <taxon>Cyanophyceae</taxon>
        <taxon>Nostocales</taxon>
        <taxon>Nostocaceae</taxon>
        <taxon>Anabaena</taxon>
    </lineage>
</organism>
<dbReference type="Pfam" id="PF00656">
    <property type="entry name" value="Peptidase_C14"/>
    <property type="match status" value="1"/>
</dbReference>
<dbReference type="PANTHER" id="PTHR22847">
    <property type="entry name" value="WD40 REPEAT PROTEIN"/>
    <property type="match status" value="1"/>
</dbReference>
<feature type="repeat" description="WD" evidence="3">
    <location>
        <begin position="947"/>
        <end position="972"/>
    </location>
</feature>
<feature type="repeat" description="WD" evidence="3">
    <location>
        <begin position="1065"/>
        <end position="1097"/>
    </location>
</feature>
<dbReference type="InterPro" id="IPR027417">
    <property type="entry name" value="P-loop_NTPase"/>
</dbReference>
<dbReference type="EMBL" id="JACJTQ010000066">
    <property type="protein sequence ID" value="MBD2694911.1"/>
    <property type="molecule type" value="Genomic_DNA"/>
</dbReference>
<evidence type="ECO:0000313" key="7">
    <source>
        <dbReference type="Proteomes" id="UP000660381"/>
    </source>
</evidence>
<dbReference type="CDD" id="cd00200">
    <property type="entry name" value="WD40"/>
    <property type="match status" value="2"/>
</dbReference>
<keyword evidence="2" id="KW-0677">Repeat</keyword>
<dbReference type="InterPro" id="IPR001680">
    <property type="entry name" value="WD40_rpt"/>
</dbReference>
<evidence type="ECO:0000313" key="6">
    <source>
        <dbReference type="EMBL" id="MBD2694911.1"/>
    </source>
</evidence>
<feature type="repeat" description="WD" evidence="3">
    <location>
        <begin position="1107"/>
        <end position="1139"/>
    </location>
</feature>
<gene>
    <name evidence="6" type="ORF">H6G68_24780</name>
</gene>
<dbReference type="InterPro" id="IPR011600">
    <property type="entry name" value="Pept_C14_caspase"/>
</dbReference>
<protein>
    <submittedName>
        <fullName evidence="6">Caspase family protein</fullName>
    </submittedName>
</protein>
<dbReference type="Proteomes" id="UP000660381">
    <property type="component" value="Unassembled WGS sequence"/>
</dbReference>
<feature type="repeat" description="WD" evidence="3">
    <location>
        <begin position="1319"/>
        <end position="1351"/>
    </location>
</feature>
<dbReference type="Pfam" id="PF20703">
    <property type="entry name" value="nSTAND1"/>
    <property type="match status" value="2"/>
</dbReference>
<dbReference type="Pfam" id="PF00400">
    <property type="entry name" value="WD40"/>
    <property type="match status" value="14"/>
</dbReference>
<evidence type="ECO:0000256" key="2">
    <source>
        <dbReference type="ARBA" id="ARBA00022737"/>
    </source>
</evidence>
<evidence type="ECO:0000256" key="1">
    <source>
        <dbReference type="ARBA" id="ARBA00022574"/>
    </source>
</evidence>
<dbReference type="RefSeq" id="WP_190909029.1">
    <property type="nucleotide sequence ID" value="NZ_JACJTQ010000066.1"/>
</dbReference>
<proteinExistence type="predicted"/>
<dbReference type="InterPro" id="IPR020472">
    <property type="entry name" value="WD40_PAC1"/>
</dbReference>
<evidence type="ECO:0000259" key="5">
    <source>
        <dbReference type="Pfam" id="PF20703"/>
    </source>
</evidence>
<feature type="domain" description="Novel STAND NTPase 1" evidence="5">
    <location>
        <begin position="303"/>
        <end position="489"/>
    </location>
</feature>
<dbReference type="SMART" id="SM00320">
    <property type="entry name" value="WD40"/>
    <property type="match status" value="14"/>
</dbReference>
<feature type="domain" description="Peptidase C14 caspase" evidence="4">
    <location>
        <begin position="7"/>
        <end position="267"/>
    </location>
</feature>
<evidence type="ECO:0000256" key="3">
    <source>
        <dbReference type="PROSITE-ProRule" id="PRU00221"/>
    </source>
</evidence>
<dbReference type="PANTHER" id="PTHR22847:SF637">
    <property type="entry name" value="WD REPEAT DOMAIN 5B"/>
    <property type="match status" value="1"/>
</dbReference>
<dbReference type="PROSITE" id="PS50082">
    <property type="entry name" value="WD_REPEATS_2"/>
    <property type="match status" value="13"/>
</dbReference>
<dbReference type="Gene3D" id="2.130.10.10">
    <property type="entry name" value="YVTN repeat-like/Quinoprotein amine dehydrogenase"/>
    <property type="match status" value="4"/>
</dbReference>
<dbReference type="SUPFAM" id="SSF52540">
    <property type="entry name" value="P-loop containing nucleoside triphosphate hydrolases"/>
    <property type="match status" value="1"/>
</dbReference>
<feature type="domain" description="Novel STAND NTPase 1" evidence="5">
    <location>
        <begin position="513"/>
        <end position="826"/>
    </location>
</feature>
<feature type="repeat" description="WD" evidence="3">
    <location>
        <begin position="1149"/>
        <end position="1181"/>
    </location>
</feature>
<dbReference type="InterPro" id="IPR049052">
    <property type="entry name" value="nSTAND1"/>
</dbReference>
<reference evidence="6 7" key="1">
    <citation type="journal article" date="2020" name="ISME J.">
        <title>Comparative genomics reveals insights into cyanobacterial evolution and habitat adaptation.</title>
        <authorList>
            <person name="Chen M.Y."/>
            <person name="Teng W.K."/>
            <person name="Zhao L."/>
            <person name="Hu C.X."/>
            <person name="Zhou Y.K."/>
            <person name="Han B.P."/>
            <person name="Song L.R."/>
            <person name="Shu W.S."/>
        </authorList>
    </citation>
    <scope>NUCLEOTIDE SEQUENCE [LARGE SCALE GENOMIC DNA]</scope>
    <source>
        <strain evidence="6 7">FACHB-362</strain>
    </source>
</reference>
<accession>A0ABR8J959</accession>
<dbReference type="SUPFAM" id="SSF50978">
    <property type="entry name" value="WD40 repeat-like"/>
    <property type="match status" value="2"/>
</dbReference>
<evidence type="ECO:0000259" key="4">
    <source>
        <dbReference type="Pfam" id="PF00656"/>
    </source>
</evidence>
<dbReference type="InterPro" id="IPR036322">
    <property type="entry name" value="WD40_repeat_dom_sf"/>
</dbReference>
<dbReference type="Gene3D" id="3.40.50.1460">
    <property type="match status" value="1"/>
</dbReference>
<feature type="repeat" description="WD" evidence="3">
    <location>
        <begin position="1445"/>
        <end position="1477"/>
    </location>
</feature>
<feature type="repeat" description="WD" evidence="3">
    <location>
        <begin position="1487"/>
        <end position="1520"/>
    </location>
</feature>
<feature type="repeat" description="WD" evidence="3">
    <location>
        <begin position="1277"/>
        <end position="1309"/>
    </location>
</feature>
<keyword evidence="7" id="KW-1185">Reference proteome</keyword>
<dbReference type="PRINTS" id="PR00320">
    <property type="entry name" value="GPROTEINBRPT"/>
</dbReference>
<feature type="repeat" description="WD" evidence="3">
    <location>
        <begin position="1024"/>
        <end position="1056"/>
    </location>
</feature>
<feature type="repeat" description="WD" evidence="3">
    <location>
        <begin position="1403"/>
        <end position="1435"/>
    </location>
</feature>
<feature type="repeat" description="WD" evidence="3">
    <location>
        <begin position="982"/>
        <end position="1014"/>
    </location>
</feature>
<dbReference type="Gene3D" id="3.40.50.300">
    <property type="entry name" value="P-loop containing nucleotide triphosphate hydrolases"/>
    <property type="match status" value="1"/>
</dbReference>
<feature type="repeat" description="WD" evidence="3">
    <location>
        <begin position="1361"/>
        <end position="1393"/>
    </location>
</feature>
<sequence length="1574" mass="175948">MNKFTHNLAIAIGINQYQNGIAKLNTAKPDAETLADILRDDYQYQVELITDADDTERKPTRNELENLLTKWLPEKLQQPAENNRLLFYFAGHGMALESDDGPRGFLLPQDANPKNPETFLSMQVLHDALIALPCHHLIVILDCCFAGTFRWASTRKLIPIPETIHREHYDRFIRYPAWQVITSAAHNQEALDFLSDKRGISQKSQGKKHSPFAEALFEALQDGEPDEKGRRYKKADLTKDGVITAPELYLYLRDNVENRSSDRQTPGLYPLKKHDRGEYIFHDPNFDPLSLSKADPIDETNNPYRGLKPFEEEHARFFFGRQELIESLYARIAAPDHSLTVVLGVSGSGKSSLVKAGLIPYLRELSKPNNNLNQWHILNPIRPGESPFAALARTIWAIADLPTTVQLDSLGFLSEKLNQKIKELQKIAEASKKQGETSRITQRLKLETEKFTQITAIWNQNSQTANQLLIVEHFETLYALCSTETEPESEQQLQLKQVFLACLHPLTVQLQSVSNCFVEIVKTWIQKHPGVKLLLVIDQFEELITLGRKAQPNQPSDAQEEWQQFLQLLETTLAATLPQLRIIVTLRSDFEPRFLNSEALKSYWTRARFPVRAMRSDELRQAIAAPASEMALYFEPANLVDRLIDEVGQMPGVLPLLSFTLSEFYIKLVQKWRNKETSDRALTIDADFDKEGGVAGSLTRKANEEYNKIGDELGVAAQITMRRVMLRMLTLEGGETARRRVPESELVYPTKEESDRVKQLIDRLVEARLLVKGQLETGEPYVEAAHDFLVRGWGTLQDWIEEEKAKETLELQQRLTAQANDWARNQGPLLPDGDRLNQLEKILKLSDNWLNHREKEFIERSIEYRDIQRKQARQLRVNAQLREKAANILDLLPAQPLNGLVLAIEAMGQNCEELPDEILSPVQSSLFEAMKVARERNVIRGHENFFVQSVAISADGQTIVSGSQDKTVRLWDRQGNPIGLTFQGHEAEVSAVAISPDGQTIVSGSWDSTVRLWDRQGNLIGQPFYGHNSIIIAITISADGQTIVSSSADRTARLWNRQGQSLTEPFTHEQSVTSVAISVDGQTIITGSADGKVRLWNRQGQSLTQPFGHEKESVNSVAISTDGQIIAIGSSDKTVKLWNRQGELLAPPFQGHEESVTSVAISTDGQTIISGSNDWTVRLWDRQGSLLSQPLRGHELGVVSIAVSDDGQIIISGSADGTVRLWDGQSQLLGNSIQDHEDEECITSVALSADGQIIATGSNNGTVQLHNQQGNPIGKPFESHNTYVTSVAMTPDGQTIVSGSWDNTVRLWNNQGNSIGQPFTGHELGVTSVAITPDGQTIVSGSADKTVRLWDRQGNPQGMPFLGHEHIIDSVAISADGQAIVSGSEDNTLRLWDRQGNPQGMPFLGHQDTVTSVAITLDGQIIVSGSRDRTLRLWDRQGNPIGKLFQGHKDTVTSVAITLDGQIIVSGSRDRTVRLWDRQGNPIGQPFQGHKDTVTSVAIASDGQIIASGSDDGTVRLWRVGNWETWLQIVCDRLRYHPIFKNPKSIEDIEQRKIAIAACETCRKYVWSQKDISV</sequence>
<feature type="repeat" description="WD" evidence="3">
    <location>
        <begin position="1191"/>
        <end position="1223"/>
    </location>
</feature>
<dbReference type="InterPro" id="IPR015943">
    <property type="entry name" value="WD40/YVTN_repeat-like_dom_sf"/>
</dbReference>
<keyword evidence="1 3" id="KW-0853">WD repeat</keyword>
<dbReference type="PROSITE" id="PS50294">
    <property type="entry name" value="WD_REPEATS_REGION"/>
    <property type="match status" value="13"/>
</dbReference>
<name>A0ABR8J959_9NOST</name>
<comment type="caution">
    <text evidence="6">The sequence shown here is derived from an EMBL/GenBank/DDBJ whole genome shotgun (WGS) entry which is preliminary data.</text>
</comment>